<dbReference type="PANTHER" id="PTHR41700:SF1">
    <property type="entry name" value="N-ACETYLTRANSFERASE DOMAIN-CONTAINING PROTEIN"/>
    <property type="match status" value="1"/>
</dbReference>
<dbReference type="GO" id="GO:0016747">
    <property type="term" value="F:acyltransferase activity, transferring groups other than amino-acyl groups"/>
    <property type="evidence" value="ECO:0007669"/>
    <property type="project" value="InterPro"/>
</dbReference>
<dbReference type="InterPro" id="IPR016181">
    <property type="entry name" value="Acyl_CoA_acyltransferase"/>
</dbReference>
<dbReference type="AlphaFoldDB" id="K8E7P5"/>
<dbReference type="OrthoDB" id="9797990at2"/>
<dbReference type="EMBL" id="CAOS01000003">
    <property type="protein sequence ID" value="CCO07538.1"/>
    <property type="molecule type" value="Genomic_DNA"/>
</dbReference>
<sequence length="278" mass="31207">MDEVIIRPLSSVADFRAMQQLEQTVWENEPPTPVNHTITVAKNGGVVLGAWLDQQLVGMLYSFPGFFNNQIYLCSHSLAVRQELRSLGIGEKLKRAQAEAALAMGYRMMTWTYDPLLTPNGYLNVGKLGVICSTYLENCYGEMNDPMNKGLPTDRFKVEWWLDRPRLALPQGRSASLLDWYVNDRGLPVPGRLQEDVAGASLLRVAVPAYYQDIKNKDLALAGEWRLCTRQIFLNIFAAGWAVAGFCLRRGEPVHEYVLAPRAALNIPPAPWQEGEQP</sequence>
<organism evidence="2 3">
    <name type="scientific">Desulforamulus hydrothermalis Lam5 = DSM 18033</name>
    <dbReference type="NCBI Taxonomy" id="1121428"/>
    <lineage>
        <taxon>Bacteria</taxon>
        <taxon>Bacillati</taxon>
        <taxon>Bacillota</taxon>
        <taxon>Clostridia</taxon>
        <taxon>Eubacteriales</taxon>
        <taxon>Peptococcaceae</taxon>
        <taxon>Desulforamulus</taxon>
    </lineage>
</organism>
<keyword evidence="3" id="KW-1185">Reference proteome</keyword>
<dbReference type="STRING" id="1121428.DESHY_110484"/>
<feature type="domain" description="N-acetyltransferase" evidence="1">
    <location>
        <begin position="4"/>
        <end position="152"/>
    </location>
</feature>
<accession>K8E7P5</accession>
<dbReference type="CDD" id="cd04301">
    <property type="entry name" value="NAT_SF"/>
    <property type="match status" value="1"/>
</dbReference>
<comment type="caution">
    <text evidence="2">The sequence shown here is derived from an EMBL/GenBank/DDBJ whole genome shotgun (WGS) entry which is preliminary data.</text>
</comment>
<dbReference type="RefSeq" id="WP_008410449.1">
    <property type="nucleotide sequence ID" value="NZ_CAOS01000003.1"/>
</dbReference>
<dbReference type="Proteomes" id="UP000009315">
    <property type="component" value="Unassembled WGS sequence"/>
</dbReference>
<dbReference type="InterPro" id="IPR000182">
    <property type="entry name" value="GNAT_dom"/>
</dbReference>
<dbReference type="Pfam" id="PF00583">
    <property type="entry name" value="Acetyltransf_1"/>
    <property type="match status" value="1"/>
</dbReference>
<evidence type="ECO:0000313" key="2">
    <source>
        <dbReference type="EMBL" id="CCO07538.1"/>
    </source>
</evidence>
<evidence type="ECO:0000259" key="1">
    <source>
        <dbReference type="PROSITE" id="PS51186"/>
    </source>
</evidence>
<dbReference type="PANTHER" id="PTHR41700">
    <property type="entry name" value="GCN5-RELATED N-ACETYLTRANSFERASE"/>
    <property type="match status" value="1"/>
</dbReference>
<dbReference type="eggNOG" id="COG3375">
    <property type="taxonomic scope" value="Bacteria"/>
</dbReference>
<proteinExistence type="predicted"/>
<dbReference type="SUPFAM" id="SSF55729">
    <property type="entry name" value="Acyl-CoA N-acyltransferases (Nat)"/>
    <property type="match status" value="1"/>
</dbReference>
<dbReference type="InterPro" id="IPR038764">
    <property type="entry name" value="GNAT_N_AcTrfase_prd"/>
</dbReference>
<dbReference type="PROSITE" id="PS51186">
    <property type="entry name" value="GNAT"/>
    <property type="match status" value="1"/>
</dbReference>
<evidence type="ECO:0000313" key="3">
    <source>
        <dbReference type="Proteomes" id="UP000009315"/>
    </source>
</evidence>
<reference evidence="2 3" key="1">
    <citation type="journal article" date="2013" name="Genome Announc.">
        <title>Genome Sequence of the Sulfate-Reducing Bacterium Desulfotomaculum hydrothermale Lam5(T).</title>
        <authorList>
            <person name="Amin O."/>
            <person name="Fardeau M.L."/>
            <person name="Valette O."/>
            <person name="Hirschler-Rea A."/>
            <person name="Barbe V."/>
            <person name="Medigue C."/>
            <person name="Vacherie B."/>
            <person name="Ollivier B."/>
            <person name="Bertin P.N."/>
            <person name="Dolla A."/>
        </authorList>
    </citation>
    <scope>NUCLEOTIDE SEQUENCE [LARGE SCALE GENOMIC DNA]</scope>
    <source>
        <strain evidence="3">Lam5 / DSM 18033</strain>
    </source>
</reference>
<name>K8E7P5_9FIRM</name>
<gene>
    <name evidence="2" type="ORF">DESHY_110484</name>
</gene>
<dbReference type="Gene3D" id="3.40.630.30">
    <property type="match status" value="1"/>
</dbReference>
<protein>
    <recommendedName>
        <fullName evidence="1">N-acetyltransferase domain-containing protein</fullName>
    </recommendedName>
</protein>